<keyword evidence="1" id="KW-0812">Transmembrane</keyword>
<keyword evidence="3" id="KW-1185">Reference proteome</keyword>
<organism evidence="2 3">
    <name type="scientific">Galerina marginata (strain CBS 339.88)</name>
    <dbReference type="NCBI Taxonomy" id="685588"/>
    <lineage>
        <taxon>Eukaryota</taxon>
        <taxon>Fungi</taxon>
        <taxon>Dikarya</taxon>
        <taxon>Basidiomycota</taxon>
        <taxon>Agaricomycotina</taxon>
        <taxon>Agaricomycetes</taxon>
        <taxon>Agaricomycetidae</taxon>
        <taxon>Agaricales</taxon>
        <taxon>Agaricineae</taxon>
        <taxon>Strophariaceae</taxon>
        <taxon>Galerina</taxon>
    </lineage>
</organism>
<reference evidence="3" key="1">
    <citation type="journal article" date="2014" name="Proc. Natl. Acad. Sci. U.S.A.">
        <title>Extensive sampling of basidiomycete genomes demonstrates inadequacy of the white-rot/brown-rot paradigm for wood decay fungi.</title>
        <authorList>
            <person name="Riley R."/>
            <person name="Salamov A.A."/>
            <person name="Brown D.W."/>
            <person name="Nagy L.G."/>
            <person name="Floudas D."/>
            <person name="Held B.W."/>
            <person name="Levasseur A."/>
            <person name="Lombard V."/>
            <person name="Morin E."/>
            <person name="Otillar R."/>
            <person name="Lindquist E.A."/>
            <person name="Sun H."/>
            <person name="LaButti K.M."/>
            <person name="Schmutz J."/>
            <person name="Jabbour D."/>
            <person name="Luo H."/>
            <person name="Baker S.E."/>
            <person name="Pisabarro A.G."/>
            <person name="Walton J.D."/>
            <person name="Blanchette R.A."/>
            <person name="Henrissat B."/>
            <person name="Martin F."/>
            <person name="Cullen D."/>
            <person name="Hibbett D.S."/>
            <person name="Grigoriev I.V."/>
        </authorList>
    </citation>
    <scope>NUCLEOTIDE SEQUENCE [LARGE SCALE GENOMIC DNA]</scope>
    <source>
        <strain evidence="3">CBS 339.88</strain>
    </source>
</reference>
<name>A0A067SUR9_GALM3</name>
<gene>
    <name evidence="2" type="ORF">GALMADRAFT_559107</name>
</gene>
<keyword evidence="1" id="KW-0472">Membrane</keyword>
<accession>A0A067SUR9</accession>
<sequence>MRRVVWPSSGKVGEYWGDGGRRLPVWLGWYCIVGFSATGCLIRNTQSFRFFVFLPSPPSSSPLSSLKTFKVNIA</sequence>
<dbReference type="AlphaFoldDB" id="A0A067SUR9"/>
<dbReference type="EMBL" id="KL142382">
    <property type="protein sequence ID" value="KDR74636.1"/>
    <property type="molecule type" value="Genomic_DNA"/>
</dbReference>
<keyword evidence="1" id="KW-1133">Transmembrane helix</keyword>
<evidence type="ECO:0000313" key="3">
    <source>
        <dbReference type="Proteomes" id="UP000027222"/>
    </source>
</evidence>
<proteinExistence type="predicted"/>
<feature type="transmembrane region" description="Helical" evidence="1">
    <location>
        <begin position="23"/>
        <end position="42"/>
    </location>
</feature>
<evidence type="ECO:0000313" key="2">
    <source>
        <dbReference type="EMBL" id="KDR74636.1"/>
    </source>
</evidence>
<evidence type="ECO:0000256" key="1">
    <source>
        <dbReference type="SAM" id="Phobius"/>
    </source>
</evidence>
<dbReference type="HOGENOM" id="CLU_2687992_0_0_1"/>
<protein>
    <submittedName>
        <fullName evidence="2">Uncharacterized protein</fullName>
    </submittedName>
</protein>
<dbReference type="Proteomes" id="UP000027222">
    <property type="component" value="Unassembled WGS sequence"/>
</dbReference>